<reference evidence="3" key="1">
    <citation type="submission" date="2020-01" db="EMBL/GenBank/DDBJ databases">
        <title>Identification and distribution of gene clusters putatively required for synthesis of sphingolipid metabolism inhibitors in phylogenetically diverse species of the filamentous fungus Fusarium.</title>
        <authorList>
            <person name="Kim H.-S."/>
            <person name="Busman M."/>
            <person name="Brown D.W."/>
            <person name="Divon H."/>
            <person name="Uhlig S."/>
            <person name="Proctor R.H."/>
        </authorList>
    </citation>
    <scope>NUCLEOTIDE SEQUENCE</scope>
    <source>
        <strain evidence="3">NRRL 53441</strain>
    </source>
</reference>
<dbReference type="EMBL" id="JAADJG010000245">
    <property type="protein sequence ID" value="KAF4450563.1"/>
    <property type="molecule type" value="Genomic_DNA"/>
</dbReference>
<proteinExistence type="predicted"/>
<dbReference type="Pfam" id="PF18276">
    <property type="entry name" value="TcA_TcB_BD"/>
    <property type="match status" value="1"/>
</dbReference>
<keyword evidence="1" id="KW-0175">Coiled coil</keyword>
<feature type="domain" description="Tc toxin complex TcA C-terminal TcB-binding" evidence="2">
    <location>
        <begin position="418"/>
        <end position="637"/>
    </location>
</feature>
<dbReference type="InterPro" id="IPR040840">
    <property type="entry name" value="TcA_TcB_BD"/>
</dbReference>
<name>A0A8H4KIX1_9HYPO</name>
<evidence type="ECO:0000259" key="2">
    <source>
        <dbReference type="Pfam" id="PF18276"/>
    </source>
</evidence>
<accession>A0A8H4KIX1</accession>
<dbReference type="AlphaFoldDB" id="A0A8H4KIX1"/>
<comment type="caution">
    <text evidence="3">The sequence shown here is derived from an EMBL/GenBank/DDBJ whole genome shotgun (WGS) entry which is preliminary data.</text>
</comment>
<evidence type="ECO:0000256" key="1">
    <source>
        <dbReference type="SAM" id="Coils"/>
    </source>
</evidence>
<evidence type="ECO:0000313" key="4">
    <source>
        <dbReference type="Proteomes" id="UP000605986"/>
    </source>
</evidence>
<keyword evidence="4" id="KW-1185">Reference proteome</keyword>
<evidence type="ECO:0000313" key="3">
    <source>
        <dbReference type="EMBL" id="KAF4450563.1"/>
    </source>
</evidence>
<dbReference type="Proteomes" id="UP000605986">
    <property type="component" value="Unassembled WGS sequence"/>
</dbReference>
<sequence>MKRIVIKYIELLVAAGDVFFRQMSRESLPLALQKYIEASHVIGKAPVRINSLAKRPGRSYNRLSKDLDSFSNITLNMELEFPYSSLQRGHGLSKEVEEAPAVYGLPGLLSTTYFCVPQNPDLVELRALIDDRLAKIRNNQDINGQTSPLPLFDPPIDPAAMVQAYGAAAAGGGPVTVALKELTQSLGEYRFSVLLQKAYEINNELRIMSELFLSAKEKDDSEGLSNLRAQQEMAIANLTLASRNLQKEEATKTLEILKDNRKSAEARLKFYLALTGESTKALPGFGTEWSDIQYNISEPTKDDDLKMSPEEKMEFEKAEEASDLGWKATILDTTASALMAIPNTTTNAQPMGMGLSLKIDAENVAKCLMGTSTVLQLKSQLASEEGSRASRKSQLKKQLQERKLMANTVGRELVNLDKQIAAQDIRISMSNSDIKTQEASLQHAESTEAWLKSKYTNQQLYTWLESSARMLNFEIYSLAIDLARKAERALRFEQGNFSSSSIIDPRGYWNSSQNGLMTAQSLQLALKKLELSSMEQNPNELEISKTVSLRQLSPASLLRLRAEGSTQFSLPEIMYDLDFPGHYFRRIRSVALSIPCITGPYTGVNATLSLLEHKCRVSSIAGKGDYKDTGRDDRFQTQKYMPFEKAGAISTWKLELPPVDLAQFDYSTISDVILHIKYTARQGGQGLRDAVTAAVRDFRQSVEGLEDTEGLFAFIDLTNECSDEWRAAVRNPTNADSTELLLKDAREFLPFWAQGRTVNINTAMLALRTGEEDGLPILKHPGLKVEVVSGTKTKWKEMTTGGLFRPTIDKNESARWAIFNSKRED</sequence>
<gene>
    <name evidence="3" type="ORF">F53441_6343</name>
</gene>
<feature type="coiled-coil region" evidence="1">
    <location>
        <begin position="228"/>
        <end position="274"/>
    </location>
</feature>
<dbReference type="OrthoDB" id="4940706at2759"/>
<protein>
    <submittedName>
        <fullName evidence="3">PA14 domain protein</fullName>
    </submittedName>
</protein>
<organism evidence="3 4">
    <name type="scientific">Fusarium austroafricanum</name>
    <dbReference type="NCBI Taxonomy" id="2364996"/>
    <lineage>
        <taxon>Eukaryota</taxon>
        <taxon>Fungi</taxon>
        <taxon>Dikarya</taxon>
        <taxon>Ascomycota</taxon>
        <taxon>Pezizomycotina</taxon>
        <taxon>Sordariomycetes</taxon>
        <taxon>Hypocreomycetidae</taxon>
        <taxon>Hypocreales</taxon>
        <taxon>Nectriaceae</taxon>
        <taxon>Fusarium</taxon>
        <taxon>Fusarium concolor species complex</taxon>
    </lineage>
</organism>